<gene>
    <name evidence="2" type="ORF">ABIA69_000924</name>
</gene>
<accession>A0ABV2PFQ4</accession>
<reference evidence="2 3" key="1">
    <citation type="submission" date="2024-06" db="EMBL/GenBank/DDBJ databases">
        <title>Sorghum-associated microbial communities from plants grown in Nebraska, USA.</title>
        <authorList>
            <person name="Schachtman D."/>
        </authorList>
    </citation>
    <scope>NUCLEOTIDE SEQUENCE [LARGE SCALE GENOMIC DNA]</scope>
    <source>
        <strain evidence="2 3">736</strain>
    </source>
</reference>
<evidence type="ECO:0000313" key="2">
    <source>
        <dbReference type="EMBL" id="MET4559781.1"/>
    </source>
</evidence>
<keyword evidence="1" id="KW-1133">Transmembrane helix</keyword>
<protein>
    <submittedName>
        <fullName evidence="2">Uncharacterized protein</fullName>
    </submittedName>
</protein>
<evidence type="ECO:0000256" key="1">
    <source>
        <dbReference type="SAM" id="Phobius"/>
    </source>
</evidence>
<feature type="transmembrane region" description="Helical" evidence="1">
    <location>
        <begin position="15"/>
        <end position="33"/>
    </location>
</feature>
<keyword evidence="1" id="KW-0472">Membrane</keyword>
<dbReference type="EMBL" id="JBEPSB010000002">
    <property type="protein sequence ID" value="MET4559781.1"/>
    <property type="molecule type" value="Genomic_DNA"/>
</dbReference>
<keyword evidence="3" id="KW-1185">Reference proteome</keyword>
<sequence length="34" mass="3927">MAGRLLTNYAVRSVTIFPIVLTVVYLIFFLRLLL</sequence>
<evidence type="ECO:0000313" key="3">
    <source>
        <dbReference type="Proteomes" id="UP001549363"/>
    </source>
</evidence>
<keyword evidence="1" id="KW-0812">Transmembrane</keyword>
<name>A0ABV2PFQ4_9BACI</name>
<dbReference type="Proteomes" id="UP001549363">
    <property type="component" value="Unassembled WGS sequence"/>
</dbReference>
<comment type="caution">
    <text evidence="2">The sequence shown here is derived from an EMBL/GenBank/DDBJ whole genome shotgun (WGS) entry which is preliminary data.</text>
</comment>
<proteinExistence type="predicted"/>
<organism evidence="2 3">
    <name type="scientific">Lysinibacillus parviboronicapiens</name>
    <dbReference type="NCBI Taxonomy" id="436516"/>
    <lineage>
        <taxon>Bacteria</taxon>
        <taxon>Bacillati</taxon>
        <taxon>Bacillota</taxon>
        <taxon>Bacilli</taxon>
        <taxon>Bacillales</taxon>
        <taxon>Bacillaceae</taxon>
        <taxon>Lysinibacillus</taxon>
    </lineage>
</organism>